<dbReference type="PANTHER" id="PTHR46558">
    <property type="entry name" value="TRACRIPTIONAL REGULATORY PROTEIN-RELATED-RELATED"/>
    <property type="match status" value="1"/>
</dbReference>
<gene>
    <name evidence="3" type="ORF">SAMEA4504048_01005</name>
</gene>
<feature type="domain" description="HTH cro/C1-type" evidence="2">
    <location>
        <begin position="6"/>
        <end position="60"/>
    </location>
</feature>
<protein>
    <submittedName>
        <fullName evidence="3">Cro-like protein, phage associated</fullName>
    </submittedName>
</protein>
<evidence type="ECO:0000256" key="1">
    <source>
        <dbReference type="ARBA" id="ARBA00023125"/>
    </source>
</evidence>
<dbReference type="RefSeq" id="WP_095122437.1">
    <property type="nucleotide sequence ID" value="NZ_LT906454.1"/>
</dbReference>
<dbReference type="OrthoDB" id="4427456at2"/>
<reference evidence="3 4" key="1">
    <citation type="submission" date="2017-06" db="EMBL/GenBank/DDBJ databases">
        <authorList>
            <consortium name="Pathogen Informatics"/>
        </authorList>
    </citation>
    <scope>NUCLEOTIDE SEQUENCE [LARGE SCALE GENOMIC DNA]</scope>
    <source>
        <strain evidence="3 4">NCTC11291</strain>
    </source>
</reference>
<dbReference type="PROSITE" id="PS50943">
    <property type="entry name" value="HTH_CROC1"/>
    <property type="match status" value="1"/>
</dbReference>
<dbReference type="InterPro" id="IPR010982">
    <property type="entry name" value="Lambda_DNA-bd_dom_sf"/>
</dbReference>
<evidence type="ECO:0000313" key="3">
    <source>
        <dbReference type="EMBL" id="SNV39619.1"/>
    </source>
</evidence>
<dbReference type="EMBL" id="LT906454">
    <property type="protein sequence ID" value="SNV39619.1"/>
    <property type="molecule type" value="Genomic_DNA"/>
</dbReference>
<dbReference type="KEGG" id="saco:SAME_01005"/>
<dbReference type="SMART" id="SM00530">
    <property type="entry name" value="HTH_XRE"/>
    <property type="match status" value="1"/>
</dbReference>
<dbReference type="SUPFAM" id="SSF47413">
    <property type="entry name" value="lambda repressor-like DNA-binding domains"/>
    <property type="match status" value="1"/>
</dbReference>
<dbReference type="InterPro" id="IPR001387">
    <property type="entry name" value="Cro/C1-type_HTH"/>
</dbReference>
<proteinExistence type="predicted"/>
<dbReference type="Pfam" id="PF01381">
    <property type="entry name" value="HTH_3"/>
    <property type="match status" value="1"/>
</dbReference>
<evidence type="ECO:0000259" key="2">
    <source>
        <dbReference type="PROSITE" id="PS50943"/>
    </source>
</evidence>
<keyword evidence="1" id="KW-0238">DNA-binding</keyword>
<dbReference type="PANTHER" id="PTHR46558:SF4">
    <property type="entry name" value="DNA-BIDING PHAGE PROTEIN"/>
    <property type="match status" value="1"/>
</dbReference>
<name>A0A239WZB5_STRAI</name>
<dbReference type="CDD" id="cd00093">
    <property type="entry name" value="HTH_XRE"/>
    <property type="match status" value="1"/>
</dbReference>
<dbReference type="Proteomes" id="UP000215144">
    <property type="component" value="Chromosome 1"/>
</dbReference>
<organism evidence="3 4">
    <name type="scientific">Streptococcus acidominimus</name>
    <dbReference type="NCBI Taxonomy" id="1326"/>
    <lineage>
        <taxon>Bacteria</taxon>
        <taxon>Bacillati</taxon>
        <taxon>Bacillota</taxon>
        <taxon>Bacilli</taxon>
        <taxon>Lactobacillales</taxon>
        <taxon>Streptococcaceae</taxon>
        <taxon>Streptococcus</taxon>
    </lineage>
</organism>
<sequence length="71" mass="8360">MTKMTLKMARAKKGYSQEKIADKLGVVRQTYQNYENYKTPMDVETAFRFSQVVDVDFDDIIFFKQNYTSSV</sequence>
<evidence type="ECO:0000313" key="4">
    <source>
        <dbReference type="Proteomes" id="UP000215144"/>
    </source>
</evidence>
<dbReference type="GO" id="GO:0003677">
    <property type="term" value="F:DNA binding"/>
    <property type="evidence" value="ECO:0007669"/>
    <property type="project" value="UniProtKB-KW"/>
</dbReference>
<dbReference type="Gene3D" id="1.10.260.40">
    <property type="entry name" value="lambda repressor-like DNA-binding domains"/>
    <property type="match status" value="1"/>
</dbReference>
<accession>A0A239WZB5</accession>
<dbReference type="AlphaFoldDB" id="A0A239WZB5"/>